<evidence type="ECO:0000256" key="1">
    <source>
        <dbReference type="ARBA" id="ARBA00022723"/>
    </source>
</evidence>
<dbReference type="OrthoDB" id="9815360at2"/>
<keyword evidence="4" id="KW-1185">Reference proteome</keyword>
<dbReference type="EMBL" id="QXDL01000002">
    <property type="protein sequence ID" value="RIH90844.1"/>
    <property type="molecule type" value="Genomic_DNA"/>
</dbReference>
<gene>
    <name evidence="3" type="primary">dapE_1</name>
    <name evidence="3" type="ORF">Mterra_00067</name>
</gene>
<comment type="caution">
    <text evidence="3">The sequence shown here is derived from an EMBL/GenBank/DDBJ whole genome shotgun (WGS) entry which is preliminary data.</text>
</comment>
<dbReference type="PIRSF" id="PIRSF010386">
    <property type="entry name" value="RocB"/>
    <property type="match status" value="1"/>
</dbReference>
<organism evidence="3 4">
    <name type="scientific">Calidithermus terrae</name>
    <dbReference type="NCBI Taxonomy" id="1408545"/>
    <lineage>
        <taxon>Bacteria</taxon>
        <taxon>Thermotogati</taxon>
        <taxon>Deinococcota</taxon>
        <taxon>Deinococci</taxon>
        <taxon>Thermales</taxon>
        <taxon>Thermaceae</taxon>
        <taxon>Calidithermus</taxon>
    </lineage>
</organism>
<dbReference type="SUPFAM" id="SSF53187">
    <property type="entry name" value="Zn-dependent exopeptidases"/>
    <property type="match status" value="1"/>
</dbReference>
<keyword evidence="2 3" id="KW-0378">Hydrolase</keyword>
<dbReference type="SUPFAM" id="SSF55031">
    <property type="entry name" value="Bacterial exopeptidase dimerisation domain"/>
    <property type="match status" value="1"/>
</dbReference>
<proteinExistence type="predicted"/>
<dbReference type="Proteomes" id="UP000265715">
    <property type="component" value="Unassembled WGS sequence"/>
</dbReference>
<dbReference type="AlphaFoldDB" id="A0A399F2A0"/>
<reference evidence="3 4" key="1">
    <citation type="submission" date="2018-08" db="EMBL/GenBank/DDBJ databases">
        <title>Meiothermus terrae DSM 26712 genome sequencing project.</title>
        <authorList>
            <person name="Da Costa M.S."/>
            <person name="Albuquerque L."/>
            <person name="Raposo P."/>
            <person name="Froufe H.J.C."/>
            <person name="Barroso C.S."/>
            <person name="Egas C."/>
        </authorList>
    </citation>
    <scope>NUCLEOTIDE SEQUENCE [LARGE SCALE GENOMIC DNA]</scope>
    <source>
        <strain evidence="3 4">DSM 26712</strain>
    </source>
</reference>
<dbReference type="PANTHER" id="PTHR43808:SF27">
    <property type="entry name" value="PROTEIN ROCB"/>
    <property type="match status" value="1"/>
</dbReference>
<evidence type="ECO:0000256" key="2">
    <source>
        <dbReference type="ARBA" id="ARBA00022801"/>
    </source>
</evidence>
<dbReference type="InterPro" id="IPR036264">
    <property type="entry name" value="Bact_exopeptidase_dim_dom"/>
</dbReference>
<dbReference type="PANTHER" id="PTHR43808">
    <property type="entry name" value="ACETYLORNITHINE DEACETYLASE"/>
    <property type="match status" value="1"/>
</dbReference>
<accession>A0A399F2A0</accession>
<dbReference type="Pfam" id="PF01546">
    <property type="entry name" value="Peptidase_M20"/>
    <property type="match status" value="1"/>
</dbReference>
<sequence length="556" mass="61146">MPSRWHDRTRSLTLALVQQPSVTDTPGERDFAFFLRELLARHPYFQAHPHDLWLERTQGDPRERYNLFALVRGSGARTVVLAGHYDVVSTANYTELEPWACDPEALLPRLREWLGANARSESDRKALEDLETGEFLPGRGVLDMKSGIAAGLAVLLEHAEDPGRVGNLLLLATPDEENSSHGMRSAAVRLRELAEGGLELVAALNLDATNDAGDGTLGRAAYLGSVGKLLPGVLVIGRETHAAYPLDGLGAAYLAAAITYRLEAHPDLADEAEGEVAPPPVCLQHLDLKTHYDVTTPGRAWCVYNQLSARRSPLEVLELWRRLVREAVEGALEEWSRRQRVLLERAAALGRPLSPGPGWQVGVYTFAEVLRAAREHSGEEVVERLAALRDELFAQGGATPTQVSRRLCEWAWDHSGLTGPAVVLAFGSLHYPIAALEPADPAHQRLRRVVEEEVGRMARETGLGFSVRPFFTGISDLSFLASADSAEGVAAMQANTPSFGPAWRFDFAGALRLPAVNIGPWGRDFHQFTERLHAPYAFEHLPELLWRVSRRLLGEG</sequence>
<dbReference type="EC" id="3.5.1.18" evidence="3"/>
<evidence type="ECO:0000313" key="3">
    <source>
        <dbReference type="EMBL" id="RIH90844.1"/>
    </source>
</evidence>
<evidence type="ECO:0000313" key="4">
    <source>
        <dbReference type="Proteomes" id="UP000265715"/>
    </source>
</evidence>
<dbReference type="RefSeq" id="WP_119313352.1">
    <property type="nucleotide sequence ID" value="NZ_QXDL01000002.1"/>
</dbReference>
<name>A0A399F2A0_9DEIN</name>
<dbReference type="InterPro" id="IPR050072">
    <property type="entry name" value="Peptidase_M20A"/>
</dbReference>
<dbReference type="InterPro" id="IPR012166">
    <property type="entry name" value="Uncharacterised_RocB"/>
</dbReference>
<protein>
    <submittedName>
        <fullName evidence="3">Succinyl-diaminopimelate desuccinylase</fullName>
        <ecNumber evidence="3">3.5.1.18</ecNumber>
    </submittedName>
</protein>
<keyword evidence="1" id="KW-0479">Metal-binding</keyword>
<dbReference type="GO" id="GO:0009014">
    <property type="term" value="F:succinyl-diaminopimelate desuccinylase activity"/>
    <property type="evidence" value="ECO:0007669"/>
    <property type="project" value="UniProtKB-EC"/>
</dbReference>
<dbReference type="Gene3D" id="3.40.630.10">
    <property type="entry name" value="Zn peptidases"/>
    <property type="match status" value="1"/>
</dbReference>
<dbReference type="GO" id="GO:0046872">
    <property type="term" value="F:metal ion binding"/>
    <property type="evidence" value="ECO:0007669"/>
    <property type="project" value="UniProtKB-KW"/>
</dbReference>
<dbReference type="InterPro" id="IPR002933">
    <property type="entry name" value="Peptidase_M20"/>
</dbReference>